<evidence type="ECO:0000256" key="5">
    <source>
        <dbReference type="ARBA" id="ARBA00023277"/>
    </source>
</evidence>
<dbReference type="CDD" id="cd00452">
    <property type="entry name" value="KDPG_aldolase"/>
    <property type="match status" value="1"/>
</dbReference>
<keyword evidence="5" id="KW-0119">Carbohydrate metabolism</keyword>
<dbReference type="InterPro" id="IPR013785">
    <property type="entry name" value="Aldolase_TIM"/>
</dbReference>
<proteinExistence type="inferred from homology"/>
<evidence type="ECO:0000256" key="3">
    <source>
        <dbReference type="ARBA" id="ARBA00011233"/>
    </source>
</evidence>
<dbReference type="PANTHER" id="PTHR30246:SF1">
    <property type="entry name" value="2-DEHYDRO-3-DEOXY-6-PHOSPHOGALACTONATE ALDOLASE-RELATED"/>
    <property type="match status" value="1"/>
</dbReference>
<evidence type="ECO:0000256" key="1">
    <source>
        <dbReference type="ARBA" id="ARBA00004761"/>
    </source>
</evidence>
<comment type="subunit">
    <text evidence="3">Homotrimer.</text>
</comment>
<dbReference type="SUPFAM" id="SSF51569">
    <property type="entry name" value="Aldolase"/>
    <property type="match status" value="1"/>
</dbReference>
<gene>
    <name evidence="6" type="primary">eda</name>
    <name evidence="6" type="ORF">D5F53_05980</name>
</gene>
<dbReference type="EMBL" id="CP032412">
    <property type="protein sequence ID" value="AYB42855.1"/>
    <property type="molecule type" value="Genomic_DNA"/>
</dbReference>
<reference evidence="6 7" key="1">
    <citation type="submission" date="2018-09" db="EMBL/GenBank/DDBJ databases">
        <title>Genome Sequence of Paenibacillus lautus Strain E7593-69, Azo Dye-Degrading Bacteria, Isolated from Commercial Tattoo Inks.</title>
        <authorList>
            <person name="Nho S.W."/>
            <person name="Kim S.-J."/>
            <person name="Kweon O."/>
            <person name="Cerniglia C.E."/>
        </authorList>
    </citation>
    <scope>NUCLEOTIDE SEQUENCE [LARGE SCALE GENOMIC DNA]</scope>
    <source>
        <strain evidence="6 7">E7593-69</strain>
    </source>
</reference>
<dbReference type="EC" id="4.1.2.14" evidence="6"/>
<dbReference type="KEGG" id="plw:D5F53_05980"/>
<dbReference type="AlphaFoldDB" id="A0A385TNX7"/>
<evidence type="ECO:0000313" key="7">
    <source>
        <dbReference type="Proteomes" id="UP000266552"/>
    </source>
</evidence>
<dbReference type="Gene3D" id="3.20.20.70">
    <property type="entry name" value="Aldolase class I"/>
    <property type="match status" value="1"/>
</dbReference>
<dbReference type="EC" id="4.1.3.16" evidence="6"/>
<evidence type="ECO:0000256" key="2">
    <source>
        <dbReference type="ARBA" id="ARBA00006906"/>
    </source>
</evidence>
<sequence>MNTMSSILDSKIIAIIRGANSKDVLNMAKALHEGGVNILEITMNSPNALSVIEEVSVELGDRVVVGAGTVLDSETARAAILAGAKFILSPTVDIETIKMAKRYGAVSIPGAFTPTEILSAYENGGDMIKVFPATLGPSFIKDIRGPLPQIPLLPTGGIDLSNIQAFMKAGAVGCGIGSALVNTQLEITDEYFVQLTEKARQFASAVKSNEDKDEGAYS</sequence>
<dbReference type="InterPro" id="IPR000887">
    <property type="entry name" value="Aldlse_KDPG_KHG"/>
</dbReference>
<comment type="similarity">
    <text evidence="2">Belongs to the KHG/KDPG aldolase family.</text>
</comment>
<evidence type="ECO:0000256" key="4">
    <source>
        <dbReference type="ARBA" id="ARBA00023239"/>
    </source>
</evidence>
<name>A0A385TNX7_PAELA</name>
<keyword evidence="7" id="KW-1185">Reference proteome</keyword>
<dbReference type="NCBIfam" id="TIGR01182">
    <property type="entry name" value="eda"/>
    <property type="match status" value="1"/>
</dbReference>
<evidence type="ECO:0000313" key="6">
    <source>
        <dbReference type="EMBL" id="AYB42855.1"/>
    </source>
</evidence>
<dbReference type="GO" id="GO:0008700">
    <property type="term" value="F:(R,S)-4-hydroxy-2-oxoglutarate aldolase activity"/>
    <property type="evidence" value="ECO:0007669"/>
    <property type="project" value="UniProtKB-EC"/>
</dbReference>
<dbReference type="RefSeq" id="WP_119846915.1">
    <property type="nucleotide sequence ID" value="NZ_CP032412.1"/>
</dbReference>
<dbReference type="Proteomes" id="UP000266552">
    <property type="component" value="Chromosome"/>
</dbReference>
<dbReference type="PANTHER" id="PTHR30246">
    <property type="entry name" value="2-KETO-3-DEOXY-6-PHOSPHOGLUCONATE ALDOLASE"/>
    <property type="match status" value="1"/>
</dbReference>
<dbReference type="Pfam" id="PF01081">
    <property type="entry name" value="Aldolase"/>
    <property type="match status" value="1"/>
</dbReference>
<keyword evidence="4 6" id="KW-0456">Lyase</keyword>
<protein>
    <submittedName>
        <fullName evidence="6">Bifunctional 4-hydroxy-2-oxoglutarate aldolase/2-dehydro-3-deoxy-phosphogluconate aldolase</fullName>
        <ecNumber evidence="6">4.1.2.14</ecNumber>
        <ecNumber evidence="6">4.1.3.16</ecNumber>
    </submittedName>
</protein>
<comment type="pathway">
    <text evidence="1">Carbohydrate acid metabolism.</text>
</comment>
<dbReference type="GO" id="GO:0008675">
    <property type="term" value="F:2-dehydro-3-deoxy-phosphogluconate aldolase activity"/>
    <property type="evidence" value="ECO:0007669"/>
    <property type="project" value="UniProtKB-EC"/>
</dbReference>
<organism evidence="6 7">
    <name type="scientific">Paenibacillus lautus</name>
    <name type="common">Bacillus lautus</name>
    <dbReference type="NCBI Taxonomy" id="1401"/>
    <lineage>
        <taxon>Bacteria</taxon>
        <taxon>Bacillati</taxon>
        <taxon>Bacillota</taxon>
        <taxon>Bacilli</taxon>
        <taxon>Bacillales</taxon>
        <taxon>Paenibacillaceae</taxon>
        <taxon>Paenibacillus</taxon>
    </lineage>
</organism>
<accession>A0A385TNX7</accession>